<keyword evidence="2" id="KW-1133">Transmembrane helix</keyword>
<comment type="caution">
    <text evidence="3">The sequence shown here is derived from an EMBL/GenBank/DDBJ whole genome shotgun (WGS) entry which is preliminary data.</text>
</comment>
<dbReference type="Pfam" id="PF14362">
    <property type="entry name" value="DUF4407"/>
    <property type="match status" value="1"/>
</dbReference>
<organism evidence="3 4">
    <name type="scientific">Nocardia bovistercoris</name>
    <dbReference type="NCBI Taxonomy" id="2785916"/>
    <lineage>
        <taxon>Bacteria</taxon>
        <taxon>Bacillati</taxon>
        <taxon>Actinomycetota</taxon>
        <taxon>Actinomycetes</taxon>
        <taxon>Mycobacteriales</taxon>
        <taxon>Nocardiaceae</taxon>
        <taxon>Nocardia</taxon>
    </lineage>
</organism>
<keyword evidence="1" id="KW-0175">Coiled coil</keyword>
<dbReference type="InterPro" id="IPR025519">
    <property type="entry name" value="DUF4407"/>
</dbReference>
<dbReference type="EMBL" id="JADMLG010000022">
    <property type="protein sequence ID" value="MBH0781262.1"/>
    <property type="molecule type" value="Genomic_DNA"/>
</dbReference>
<feature type="transmembrane region" description="Helical" evidence="2">
    <location>
        <begin position="83"/>
        <end position="105"/>
    </location>
</feature>
<protein>
    <submittedName>
        <fullName evidence="3">DUF4407 domain-containing protein</fullName>
    </submittedName>
</protein>
<feature type="transmembrane region" description="Helical" evidence="2">
    <location>
        <begin position="54"/>
        <end position="77"/>
    </location>
</feature>
<proteinExistence type="predicted"/>
<feature type="coiled-coil region" evidence="1">
    <location>
        <begin position="267"/>
        <end position="294"/>
    </location>
</feature>
<dbReference type="Proteomes" id="UP000655751">
    <property type="component" value="Unassembled WGS sequence"/>
</dbReference>
<evidence type="ECO:0000313" key="3">
    <source>
        <dbReference type="EMBL" id="MBH0781262.1"/>
    </source>
</evidence>
<evidence type="ECO:0000313" key="4">
    <source>
        <dbReference type="Proteomes" id="UP000655751"/>
    </source>
</evidence>
<keyword evidence="2" id="KW-0472">Membrane</keyword>
<dbReference type="RefSeq" id="WP_196153544.1">
    <property type="nucleotide sequence ID" value="NZ_JADMLG010000022.1"/>
</dbReference>
<accession>A0A931IJQ7</accession>
<sequence length="458" mass="50390">MSTETAALPLDFDLELDLVRPVTADRPGRGRKLRSLIGVRESLLDWVPEERKRYTLLGAIVLNTAIMAGFSLMVGLAGLAGGWWILLAPAGLFWGYLILTFDSWLISSTHGATNRSKWGMFFPRFVVSLLLGFIIAEPLVLWVFKPSIDVEIREDRKAQLDQYESRLRACSSTDGSVTAPDNCAGFNLNVADNPQALVIELTNAKSTESQSKTSLDALNAELSNLERLARDECSGTPGPGVSGDKGEGELCLNNRAAAARFRTENHIDQLRTDLISLQRKIVTLTGEVSAAQERYTGNVTAEIGRKLAEKKDNLSSRGILDDLHALSRLSDENFEIKVAHWLLAALLIAVDCLPVLAKAFGGTTAYDAIVSQRLEASKQSFSRRLSVRESREGADADIGREAIEQELRENRRSIAEAERSANARREAELADEIDRLAMQLEIDEDDDHHTAYPTATPA</sequence>
<evidence type="ECO:0000256" key="1">
    <source>
        <dbReference type="SAM" id="Coils"/>
    </source>
</evidence>
<dbReference type="AlphaFoldDB" id="A0A931IJQ7"/>
<feature type="transmembrane region" description="Helical" evidence="2">
    <location>
        <begin position="125"/>
        <end position="144"/>
    </location>
</feature>
<keyword evidence="4" id="KW-1185">Reference proteome</keyword>
<evidence type="ECO:0000256" key="2">
    <source>
        <dbReference type="SAM" id="Phobius"/>
    </source>
</evidence>
<keyword evidence="2" id="KW-0812">Transmembrane</keyword>
<reference evidence="3" key="1">
    <citation type="submission" date="2020-11" db="EMBL/GenBank/DDBJ databases">
        <title>Nocardia NEAU-351.nov., a novel actinomycete isolated from the cow dung.</title>
        <authorList>
            <person name="Zhang X."/>
        </authorList>
    </citation>
    <scope>NUCLEOTIDE SEQUENCE</scope>
    <source>
        <strain evidence="3">NEAU-351</strain>
    </source>
</reference>
<name>A0A931IJQ7_9NOCA</name>
<gene>
    <name evidence="3" type="ORF">IT779_33820</name>
</gene>